<dbReference type="RefSeq" id="WP_379906886.1">
    <property type="nucleotide sequence ID" value="NZ_JBHRTR010000054.1"/>
</dbReference>
<dbReference type="SUPFAM" id="SSF48008">
    <property type="entry name" value="GntR ligand-binding domain-like"/>
    <property type="match status" value="1"/>
</dbReference>
<dbReference type="InterPro" id="IPR036390">
    <property type="entry name" value="WH_DNA-bd_sf"/>
</dbReference>
<dbReference type="EMBL" id="JBHRTR010000054">
    <property type="protein sequence ID" value="MFC3231412.1"/>
    <property type="molecule type" value="Genomic_DNA"/>
</dbReference>
<dbReference type="Pfam" id="PF00392">
    <property type="entry name" value="GntR"/>
    <property type="match status" value="1"/>
</dbReference>
<evidence type="ECO:0000259" key="4">
    <source>
        <dbReference type="PROSITE" id="PS50949"/>
    </source>
</evidence>
<dbReference type="InterPro" id="IPR011711">
    <property type="entry name" value="GntR_C"/>
</dbReference>
<accession>A0ABV7L9V7</accession>
<proteinExistence type="predicted"/>
<dbReference type="InterPro" id="IPR000524">
    <property type="entry name" value="Tscrpt_reg_HTH_GntR"/>
</dbReference>
<dbReference type="SUPFAM" id="SSF46785">
    <property type="entry name" value="Winged helix' DNA-binding domain"/>
    <property type="match status" value="1"/>
</dbReference>
<keyword evidence="3" id="KW-0804">Transcription</keyword>
<evidence type="ECO:0000313" key="5">
    <source>
        <dbReference type="EMBL" id="MFC3231412.1"/>
    </source>
</evidence>
<dbReference type="SMART" id="SM00345">
    <property type="entry name" value="HTH_GNTR"/>
    <property type="match status" value="1"/>
</dbReference>
<feature type="domain" description="HTH gntR-type" evidence="4">
    <location>
        <begin position="15"/>
        <end position="82"/>
    </location>
</feature>
<evidence type="ECO:0000313" key="6">
    <source>
        <dbReference type="Proteomes" id="UP001595528"/>
    </source>
</evidence>
<dbReference type="InterPro" id="IPR036388">
    <property type="entry name" value="WH-like_DNA-bd_sf"/>
</dbReference>
<dbReference type="PROSITE" id="PS50949">
    <property type="entry name" value="HTH_GNTR"/>
    <property type="match status" value="1"/>
</dbReference>
<evidence type="ECO:0000256" key="2">
    <source>
        <dbReference type="ARBA" id="ARBA00023125"/>
    </source>
</evidence>
<keyword evidence="6" id="KW-1185">Reference proteome</keyword>
<keyword evidence="2" id="KW-0238">DNA-binding</keyword>
<dbReference type="SMART" id="SM00895">
    <property type="entry name" value="FCD"/>
    <property type="match status" value="1"/>
</dbReference>
<keyword evidence="1" id="KW-0805">Transcription regulation</keyword>
<comment type="caution">
    <text evidence="5">The sequence shown here is derived from an EMBL/GenBank/DDBJ whole genome shotgun (WGS) entry which is preliminary data.</text>
</comment>
<sequence length="251" mass="27165">MTARSGESRQRGSLASQSLKALLGVRELIYSGEVRPGERMSELALVDRLGLSRTPVRAALARLAQEGLLEALPGGGHAVRAFSDSDVVDAIELRGVLEGTAARLAAERGAAPEAMTALRVVLEDLDGIVGATPERMDFEAYVACNERFHDLLSGLAGSDLLRREIERVVTLPFASPSAFVEAQAALPVFRDVMRQAQAQHWAIAEAIEGREGARAEALAREHARLARRNLHAVLRNERLVRRVPGLSLIAR</sequence>
<dbReference type="Pfam" id="PF07729">
    <property type="entry name" value="FCD"/>
    <property type="match status" value="1"/>
</dbReference>
<reference evidence="6" key="1">
    <citation type="journal article" date="2019" name="Int. J. Syst. Evol. Microbiol.">
        <title>The Global Catalogue of Microorganisms (GCM) 10K type strain sequencing project: providing services to taxonomists for standard genome sequencing and annotation.</title>
        <authorList>
            <consortium name="The Broad Institute Genomics Platform"/>
            <consortium name="The Broad Institute Genome Sequencing Center for Infectious Disease"/>
            <person name="Wu L."/>
            <person name="Ma J."/>
        </authorList>
    </citation>
    <scope>NUCLEOTIDE SEQUENCE [LARGE SCALE GENOMIC DNA]</scope>
    <source>
        <strain evidence="6">KCTC 42964</strain>
    </source>
</reference>
<organism evidence="5 6">
    <name type="scientific">Marinibaculum pumilum</name>
    <dbReference type="NCBI Taxonomy" id="1766165"/>
    <lineage>
        <taxon>Bacteria</taxon>
        <taxon>Pseudomonadati</taxon>
        <taxon>Pseudomonadota</taxon>
        <taxon>Alphaproteobacteria</taxon>
        <taxon>Rhodospirillales</taxon>
        <taxon>Rhodospirillaceae</taxon>
        <taxon>Marinibaculum</taxon>
    </lineage>
</organism>
<protein>
    <submittedName>
        <fullName evidence="5">GntR family transcriptional regulator</fullName>
    </submittedName>
</protein>
<dbReference type="Gene3D" id="1.20.120.530">
    <property type="entry name" value="GntR ligand-binding domain-like"/>
    <property type="match status" value="1"/>
</dbReference>
<evidence type="ECO:0000256" key="1">
    <source>
        <dbReference type="ARBA" id="ARBA00023015"/>
    </source>
</evidence>
<dbReference type="InterPro" id="IPR008920">
    <property type="entry name" value="TF_FadR/GntR_C"/>
</dbReference>
<dbReference type="PRINTS" id="PR00035">
    <property type="entry name" value="HTHGNTR"/>
</dbReference>
<name>A0ABV7L9V7_9PROT</name>
<dbReference type="Proteomes" id="UP001595528">
    <property type="component" value="Unassembled WGS sequence"/>
</dbReference>
<dbReference type="PANTHER" id="PTHR43537">
    <property type="entry name" value="TRANSCRIPTIONAL REGULATOR, GNTR FAMILY"/>
    <property type="match status" value="1"/>
</dbReference>
<evidence type="ECO:0000256" key="3">
    <source>
        <dbReference type="ARBA" id="ARBA00023163"/>
    </source>
</evidence>
<dbReference type="Gene3D" id="1.10.10.10">
    <property type="entry name" value="Winged helix-like DNA-binding domain superfamily/Winged helix DNA-binding domain"/>
    <property type="match status" value="1"/>
</dbReference>
<dbReference type="PANTHER" id="PTHR43537:SF49">
    <property type="entry name" value="TRANSCRIPTIONAL REGULATORY PROTEIN"/>
    <property type="match status" value="1"/>
</dbReference>
<gene>
    <name evidence="5" type="ORF">ACFOGJ_29460</name>
</gene>